<keyword evidence="10 14" id="KW-0472">Membrane</keyword>
<reference evidence="18" key="1">
    <citation type="submission" date="2013-03" db="EMBL/GenBank/DDBJ databases">
        <title>The Genome Sequence of Anopheles christyi ACHKN1017.</title>
        <authorList>
            <consortium name="The Broad Institute Genomics Platform"/>
            <person name="Neafsey D.E."/>
            <person name="Besansky N."/>
            <person name="Walker B."/>
            <person name="Young S.K."/>
            <person name="Zeng Q."/>
            <person name="Gargeya S."/>
            <person name="Fitzgerald M."/>
            <person name="Haas B."/>
            <person name="Abouelleil A."/>
            <person name="Allen A.W."/>
            <person name="Alvarado L."/>
            <person name="Arachchi H.M."/>
            <person name="Berlin A.M."/>
            <person name="Chapman S.B."/>
            <person name="Gainer-Dewar J."/>
            <person name="Goldberg J."/>
            <person name="Griggs A."/>
            <person name="Gujja S."/>
            <person name="Hansen M."/>
            <person name="Howarth C."/>
            <person name="Imamovic A."/>
            <person name="Ireland A."/>
            <person name="Larimer J."/>
            <person name="McCowan C."/>
            <person name="Murphy C."/>
            <person name="Pearson M."/>
            <person name="Poon T.W."/>
            <person name="Priest M."/>
            <person name="Roberts A."/>
            <person name="Saif S."/>
            <person name="Shea T."/>
            <person name="Sisk P."/>
            <person name="Sykes S."/>
            <person name="Wortman J."/>
            <person name="Nusbaum C."/>
            <person name="Birren B."/>
        </authorList>
    </citation>
    <scope>NUCLEOTIDE SEQUENCE [LARGE SCALE GENOMIC DNA]</scope>
    <source>
        <strain evidence="18">ACHKN1017</strain>
    </source>
</reference>
<keyword evidence="7 14" id="KW-0276">Fatty acid metabolism</keyword>
<dbReference type="GO" id="GO:0005789">
    <property type="term" value="C:endoplasmic reticulum membrane"/>
    <property type="evidence" value="ECO:0007669"/>
    <property type="project" value="UniProtKB-SubCell"/>
</dbReference>
<dbReference type="InterPro" id="IPR044822">
    <property type="entry name" value="Myb_DNA-bind_4"/>
</dbReference>
<dbReference type="EnsemblMetazoa" id="ACHR000385-RA">
    <property type="protein sequence ID" value="ACHR000385-PA"/>
    <property type="gene ID" value="ACHR000385"/>
</dbReference>
<keyword evidence="18" id="KW-1185">Reference proteome</keyword>
<dbReference type="GO" id="GO:0030497">
    <property type="term" value="P:fatty acid elongation"/>
    <property type="evidence" value="ECO:0007669"/>
    <property type="project" value="TreeGrafter"/>
</dbReference>
<evidence type="ECO:0000256" key="3">
    <source>
        <dbReference type="ARBA" id="ARBA00007811"/>
    </source>
</evidence>
<dbReference type="Gene3D" id="1.10.10.60">
    <property type="entry name" value="Homeodomain-like"/>
    <property type="match status" value="1"/>
</dbReference>
<dbReference type="PANTHER" id="PTHR11035">
    <property type="entry name" value="VERY-LONG-CHAIN (3R)-3-HYDROXYACYL-COA DEHYDRATASE"/>
    <property type="match status" value="1"/>
</dbReference>
<organism evidence="17 18">
    <name type="scientific">Anopheles christyi</name>
    <dbReference type="NCBI Taxonomy" id="43041"/>
    <lineage>
        <taxon>Eukaryota</taxon>
        <taxon>Metazoa</taxon>
        <taxon>Ecdysozoa</taxon>
        <taxon>Arthropoda</taxon>
        <taxon>Hexapoda</taxon>
        <taxon>Insecta</taxon>
        <taxon>Pterygota</taxon>
        <taxon>Neoptera</taxon>
        <taxon>Endopterygota</taxon>
        <taxon>Diptera</taxon>
        <taxon>Nematocera</taxon>
        <taxon>Culicoidea</taxon>
        <taxon>Culicidae</taxon>
        <taxon>Anophelinae</taxon>
        <taxon>Anopheles</taxon>
    </lineage>
</organism>
<feature type="domain" description="Myb/SANT-like DNA-binding" evidence="16">
    <location>
        <begin position="4"/>
        <end position="93"/>
    </location>
</feature>
<evidence type="ECO:0000313" key="17">
    <source>
        <dbReference type="EnsemblMetazoa" id="ACHR000385-PA"/>
    </source>
</evidence>
<evidence type="ECO:0000256" key="6">
    <source>
        <dbReference type="ARBA" id="ARBA00022692"/>
    </source>
</evidence>
<comment type="similarity">
    <text evidence="3 14">Belongs to the very long-chain fatty acids dehydratase HACD family.</text>
</comment>
<evidence type="ECO:0000256" key="11">
    <source>
        <dbReference type="ARBA" id="ARBA00023160"/>
    </source>
</evidence>
<dbReference type="Pfam" id="PF04387">
    <property type="entry name" value="PTPLA"/>
    <property type="match status" value="1"/>
</dbReference>
<evidence type="ECO:0000256" key="9">
    <source>
        <dbReference type="ARBA" id="ARBA00023098"/>
    </source>
</evidence>
<name>A0A182JPF1_9DIPT</name>
<feature type="transmembrane region" description="Helical" evidence="14">
    <location>
        <begin position="305"/>
        <end position="327"/>
    </location>
</feature>
<feature type="transmembrane region" description="Helical" evidence="14">
    <location>
        <begin position="269"/>
        <end position="293"/>
    </location>
</feature>
<keyword evidence="5 14" id="KW-0444">Lipid biosynthesis</keyword>
<keyword evidence="8 14" id="KW-1133">Transmembrane helix</keyword>
<feature type="transmembrane region" description="Helical" evidence="14">
    <location>
        <begin position="339"/>
        <end position="356"/>
    </location>
</feature>
<reference evidence="17" key="2">
    <citation type="submission" date="2020-05" db="UniProtKB">
        <authorList>
            <consortium name="EnsemblMetazoa"/>
        </authorList>
    </citation>
    <scope>IDENTIFICATION</scope>
    <source>
        <strain evidence="17">ACHKN1017</strain>
    </source>
</reference>
<protein>
    <recommendedName>
        <fullName evidence="4 14">Very-long-chain (3R)-3-hydroxyacyl-CoA dehydratase</fullName>
        <ecNumber evidence="4 14">4.2.1.134</ecNumber>
    </recommendedName>
</protein>
<keyword evidence="14" id="KW-0256">Endoplasmic reticulum</keyword>
<feature type="transmembrane region" description="Helical" evidence="14">
    <location>
        <begin position="438"/>
        <end position="461"/>
    </location>
</feature>
<evidence type="ECO:0000256" key="4">
    <source>
        <dbReference type="ARBA" id="ARBA00013122"/>
    </source>
</evidence>
<proteinExistence type="inferred from homology"/>
<evidence type="ECO:0000256" key="5">
    <source>
        <dbReference type="ARBA" id="ARBA00022516"/>
    </source>
</evidence>
<keyword evidence="11 14" id="KW-0275">Fatty acid biosynthesis</keyword>
<evidence type="ECO:0000256" key="12">
    <source>
        <dbReference type="ARBA" id="ARBA00023239"/>
    </source>
</evidence>
<evidence type="ECO:0000313" key="18">
    <source>
        <dbReference type="Proteomes" id="UP000075881"/>
    </source>
</evidence>
<dbReference type="Proteomes" id="UP000075881">
    <property type="component" value="Unassembled WGS sequence"/>
</dbReference>
<dbReference type="PANTHER" id="PTHR11035:SF3">
    <property type="entry name" value="VERY-LONG-CHAIN (3R)-3-HYDROXYACYL-COA DEHYDRATASE"/>
    <property type="match status" value="1"/>
</dbReference>
<accession>A0A182JPF1</accession>
<dbReference type="Pfam" id="PF13837">
    <property type="entry name" value="Myb_DNA-bind_4"/>
    <property type="match status" value="1"/>
</dbReference>
<evidence type="ECO:0000259" key="16">
    <source>
        <dbReference type="Pfam" id="PF13837"/>
    </source>
</evidence>
<feature type="region of interest" description="Disordered" evidence="15">
    <location>
        <begin position="103"/>
        <end position="125"/>
    </location>
</feature>
<keyword evidence="12 14" id="KW-0456">Lyase</keyword>
<dbReference type="EC" id="4.2.1.134" evidence="4 14"/>
<evidence type="ECO:0000256" key="7">
    <source>
        <dbReference type="ARBA" id="ARBA00022832"/>
    </source>
</evidence>
<evidence type="ECO:0000256" key="13">
    <source>
        <dbReference type="ARBA" id="ARBA00036671"/>
    </source>
</evidence>
<keyword evidence="6 14" id="KW-0812">Transmembrane</keyword>
<dbReference type="VEuPathDB" id="VectorBase:ACHR000385"/>
<keyword evidence="9 14" id="KW-0443">Lipid metabolism</keyword>
<comment type="pathway">
    <text evidence="2 14">Lipid metabolism; fatty acid biosynthesis.</text>
</comment>
<feature type="transmembrane region" description="Helical" evidence="14">
    <location>
        <begin position="394"/>
        <end position="418"/>
    </location>
</feature>
<comment type="function">
    <text evidence="14">Catalyzes the third of the four reactions of the long-chain fatty acids elongation cycle. This endoplasmic reticulum-bound enzymatic process, allows the addition of two carbons to the chain of long- and very long-chain fatty acids/VLCFAs per cycle. This enzyme catalyzes the dehydration of the 3-hydroxyacyl-CoA intermediate into trans-2,3-enoyl-CoA, within each cycle of fatty acid elongation. Thereby, it participates to the production of VLCFAs of different chain lengths that are involved in multiple biological processes as precursors of membrane lipids and lipid mediators.</text>
</comment>
<dbReference type="GO" id="GO:0102158">
    <property type="term" value="F:very-long-chain (3R)-3-hydroxyacyl-CoA dehydratase activity"/>
    <property type="evidence" value="ECO:0007669"/>
    <property type="project" value="UniProtKB-EC"/>
</dbReference>
<evidence type="ECO:0000256" key="8">
    <source>
        <dbReference type="ARBA" id="ARBA00022989"/>
    </source>
</evidence>
<dbReference type="AlphaFoldDB" id="A0A182JPF1"/>
<dbReference type="InterPro" id="IPR007482">
    <property type="entry name" value="Tyr_Pase-like_PTPLA"/>
</dbReference>
<comment type="catalytic activity">
    <reaction evidence="13 14">
        <text>a very-long-chain (3R)-3-hydroxyacyl-CoA = a very-long-chain (2E)-enoyl-CoA + H2O</text>
        <dbReference type="Rhea" id="RHEA:45812"/>
        <dbReference type="ChEBI" id="CHEBI:15377"/>
        <dbReference type="ChEBI" id="CHEBI:83728"/>
        <dbReference type="ChEBI" id="CHEBI:85440"/>
        <dbReference type="EC" id="4.2.1.134"/>
    </reaction>
</comment>
<evidence type="ECO:0000256" key="10">
    <source>
        <dbReference type="ARBA" id="ARBA00023136"/>
    </source>
</evidence>
<dbReference type="GO" id="GO:0030148">
    <property type="term" value="P:sphingolipid biosynthetic process"/>
    <property type="evidence" value="ECO:0007669"/>
    <property type="project" value="TreeGrafter"/>
</dbReference>
<evidence type="ECO:0000256" key="14">
    <source>
        <dbReference type="RuleBase" id="RU363109"/>
    </source>
</evidence>
<evidence type="ECO:0000256" key="1">
    <source>
        <dbReference type="ARBA" id="ARBA00004141"/>
    </source>
</evidence>
<dbReference type="GO" id="GO:0042761">
    <property type="term" value="P:very long-chain fatty acid biosynthetic process"/>
    <property type="evidence" value="ECO:0007669"/>
    <property type="project" value="TreeGrafter"/>
</dbReference>
<dbReference type="UniPathway" id="UPA00094"/>
<comment type="subcellular location">
    <subcellularLocation>
        <location evidence="14">Endoplasmic reticulum membrane</location>
        <topology evidence="14">Multi-pass membrane protein</topology>
    </subcellularLocation>
    <subcellularLocation>
        <location evidence="1">Membrane</location>
        <topology evidence="1">Multi-pass membrane protein</topology>
    </subcellularLocation>
</comment>
<dbReference type="STRING" id="43041.A0A182JPF1"/>
<sequence length="487" mass="56070">MARRNVWSGEETMELLEVIKEHNFMQLFASVSRGQKDYQVYRMIEEEMQKNGFGGKDAGQIYHKWKNLKRAFYQSKKLNKGRAICEFAEELADILERPCAMKRREPDPPAEAVEGEPAPVKKRSNTQIKTIRSQIVTKLAKAQNDNCEEFGKKWNDLNDYEFKLYKRKEKEQTVIMNRMLEDSRTTLMSRCRDILVGREIRVNEIGEGEEEEEDDPLHVIEIETTDVEVAPGEEGTRRSCLTYSTYVRYVSTSKTMAAKEPSPIVKSYLILYNAAQVVGWCYMLYQLIAYYTIDKGTEKTLWDHLGFIVILFQNAALLEIVHAFTRIVPSNPVITTFQVLSRVMVVCGVVMATPTGKVSPGLPLAILAWSVTEIIRYAYYALNLINAVPQLLIFLRYTTFIVLYPTGVTGELLCFYWAQSHVAKTKQWSIEMPNTYNFTFSYLYFLWAVMLLYIPLFPQLYMHMFAQRKKILGTGSSGSGASKQKNN</sequence>
<evidence type="ECO:0000256" key="15">
    <source>
        <dbReference type="SAM" id="MobiDB-lite"/>
    </source>
</evidence>
<evidence type="ECO:0000256" key="2">
    <source>
        <dbReference type="ARBA" id="ARBA00005194"/>
    </source>
</evidence>